<reference evidence="2 3" key="1">
    <citation type="journal article" date="2016" name="Nat. Commun.">
        <title>Thousands of microbial genomes shed light on interconnected biogeochemical processes in an aquifer system.</title>
        <authorList>
            <person name="Anantharaman K."/>
            <person name="Brown C.T."/>
            <person name="Hug L.A."/>
            <person name="Sharon I."/>
            <person name="Castelle C.J."/>
            <person name="Probst A.J."/>
            <person name="Thomas B.C."/>
            <person name="Singh A."/>
            <person name="Wilkins M.J."/>
            <person name="Karaoz U."/>
            <person name="Brodie E.L."/>
            <person name="Williams K.H."/>
            <person name="Hubbard S.S."/>
            <person name="Banfield J.F."/>
        </authorList>
    </citation>
    <scope>NUCLEOTIDE SEQUENCE [LARGE SCALE GENOMIC DNA]</scope>
</reference>
<evidence type="ECO:0000313" key="2">
    <source>
        <dbReference type="EMBL" id="OGG61987.1"/>
    </source>
</evidence>
<dbReference type="Gene3D" id="2.60.40.420">
    <property type="entry name" value="Cupredoxins - blue copper proteins"/>
    <property type="match status" value="1"/>
</dbReference>
<protein>
    <recommendedName>
        <fullName evidence="4">Blue (type 1) copper domain-containing protein</fullName>
    </recommendedName>
</protein>
<evidence type="ECO:0000313" key="3">
    <source>
        <dbReference type="Proteomes" id="UP000178532"/>
    </source>
</evidence>
<organism evidence="2 3">
    <name type="scientific">Candidatus Kaiserbacteria bacterium RIFCSPHIGHO2_02_FULL_54_22</name>
    <dbReference type="NCBI Taxonomy" id="1798495"/>
    <lineage>
        <taxon>Bacteria</taxon>
        <taxon>Candidatus Kaiseribacteriota</taxon>
    </lineage>
</organism>
<dbReference type="InterPro" id="IPR008972">
    <property type="entry name" value="Cupredoxin"/>
</dbReference>
<dbReference type="SUPFAM" id="SSF49503">
    <property type="entry name" value="Cupredoxins"/>
    <property type="match status" value="1"/>
</dbReference>
<dbReference type="EMBL" id="MFLI01000015">
    <property type="protein sequence ID" value="OGG61987.1"/>
    <property type="molecule type" value="Genomic_DNA"/>
</dbReference>
<comment type="caution">
    <text evidence="2">The sequence shown here is derived from an EMBL/GenBank/DDBJ whole genome shotgun (WGS) entry which is preliminary data.</text>
</comment>
<gene>
    <name evidence="2" type="ORF">A3C19_00140</name>
</gene>
<accession>A0A1F6DKY1</accession>
<evidence type="ECO:0000256" key="1">
    <source>
        <dbReference type="SAM" id="Phobius"/>
    </source>
</evidence>
<proteinExistence type="predicted"/>
<name>A0A1F6DKY1_9BACT</name>
<evidence type="ECO:0008006" key="4">
    <source>
        <dbReference type="Google" id="ProtNLM"/>
    </source>
</evidence>
<dbReference type="STRING" id="1798495.A3C19_00140"/>
<sequence length="157" mass="16207">MEGKTIGIIAVVIVVILGGWFLLKGTPANAPTTTDTTPPADITTTTATTQSGVTVTYTDQGFSPANVAIPLGTSVTFVNQSSGNMWVASAMHPTHTAYSGTSLSQHCPDTAGTAFDECAATASGSSYTFVFNKAGTWKYHNHLNISQFGAVTVTAAN</sequence>
<keyword evidence="1" id="KW-1133">Transmembrane helix</keyword>
<keyword evidence="1" id="KW-0472">Membrane</keyword>
<dbReference type="AlphaFoldDB" id="A0A1F6DKY1"/>
<feature type="transmembrane region" description="Helical" evidence="1">
    <location>
        <begin position="6"/>
        <end position="23"/>
    </location>
</feature>
<keyword evidence="1" id="KW-0812">Transmembrane</keyword>
<dbReference type="Proteomes" id="UP000178532">
    <property type="component" value="Unassembled WGS sequence"/>
</dbReference>